<dbReference type="RefSeq" id="XP_010912554.1">
    <property type="nucleotide sequence ID" value="XM_010914252.2"/>
</dbReference>
<dbReference type="InterPro" id="IPR050295">
    <property type="entry name" value="Plant_2OG-oxidoreductases"/>
</dbReference>
<keyword evidence="16" id="KW-1185">Reference proteome</keyword>
<evidence type="ECO:0000256" key="8">
    <source>
        <dbReference type="ARBA" id="ARBA00033478"/>
    </source>
</evidence>
<dbReference type="InterPro" id="IPR026992">
    <property type="entry name" value="DIOX_N"/>
</dbReference>
<dbReference type="EC" id="1.14.17.4" evidence="10"/>
<accession>A0A6I9QN61</accession>
<evidence type="ECO:0000256" key="7">
    <source>
        <dbReference type="ARBA" id="ARBA00023004"/>
    </source>
</evidence>
<proteinExistence type="inferred from homology"/>
<evidence type="ECO:0000256" key="12">
    <source>
        <dbReference type="ARBA" id="ARBA00050579"/>
    </source>
</evidence>
<dbReference type="SUPFAM" id="SSF51197">
    <property type="entry name" value="Clavaminate synthase-like"/>
    <property type="match status" value="1"/>
</dbReference>
<keyword evidence="5" id="KW-0847">Vitamin C</keyword>
<reference evidence="17" key="1">
    <citation type="submission" date="2025-08" db="UniProtKB">
        <authorList>
            <consortium name="RefSeq"/>
        </authorList>
    </citation>
    <scope>IDENTIFICATION</scope>
</reference>
<dbReference type="AlphaFoldDB" id="A0A6I9QN61"/>
<keyword evidence="8" id="KW-0292">Fruit ripening</keyword>
<evidence type="ECO:0000256" key="10">
    <source>
        <dbReference type="ARBA" id="ARBA00039090"/>
    </source>
</evidence>
<dbReference type="InterPro" id="IPR027443">
    <property type="entry name" value="IPNS-like_sf"/>
</dbReference>
<dbReference type="InterPro" id="IPR044861">
    <property type="entry name" value="IPNS-like_FE2OG_OXY"/>
</dbReference>
<feature type="domain" description="Fe2OG dioxygenase" evidence="15">
    <location>
        <begin position="157"/>
        <end position="257"/>
    </location>
</feature>
<evidence type="ECO:0000259" key="15">
    <source>
        <dbReference type="PROSITE" id="PS51471"/>
    </source>
</evidence>
<dbReference type="GO" id="GO:0009693">
    <property type="term" value="P:ethylene biosynthetic process"/>
    <property type="evidence" value="ECO:0007669"/>
    <property type="project" value="UniProtKB-KW"/>
</dbReference>
<evidence type="ECO:0000313" key="17">
    <source>
        <dbReference type="RefSeq" id="XP_010912554.1"/>
    </source>
</evidence>
<comment type="catalytic activity">
    <reaction evidence="12">
        <text>1-aminocyclopropane-1-carboxylate + L-ascorbate + O2 = ethene + L-dehydroascorbate + hydrogen cyanide + CO2 + 2 H2O</text>
        <dbReference type="Rhea" id="RHEA:23640"/>
        <dbReference type="ChEBI" id="CHEBI:15377"/>
        <dbReference type="ChEBI" id="CHEBI:15379"/>
        <dbReference type="ChEBI" id="CHEBI:16526"/>
        <dbReference type="ChEBI" id="CHEBI:18153"/>
        <dbReference type="ChEBI" id="CHEBI:18407"/>
        <dbReference type="ChEBI" id="CHEBI:38290"/>
        <dbReference type="ChEBI" id="CHEBI:58360"/>
        <dbReference type="ChEBI" id="CHEBI:58539"/>
        <dbReference type="EC" id="1.14.17.4"/>
    </reaction>
</comment>
<dbReference type="InParanoid" id="A0A6I9QN61"/>
<comment type="similarity">
    <text evidence="2 14">Belongs to the iron/ascorbate-dependent oxidoreductase family.</text>
</comment>
<dbReference type="PROSITE" id="PS51471">
    <property type="entry name" value="FE2OG_OXY"/>
    <property type="match status" value="1"/>
</dbReference>
<gene>
    <name evidence="17" type="primary">LOC105038434</name>
</gene>
<dbReference type="FunCoup" id="A0A6I9QN61">
    <property type="interactions" value="443"/>
</dbReference>
<evidence type="ECO:0000256" key="3">
    <source>
        <dbReference type="ARBA" id="ARBA00022666"/>
    </source>
</evidence>
<name>A0A6I9QN61_ELAGV</name>
<keyword evidence="7 14" id="KW-0408">Iron</keyword>
<dbReference type="GO" id="GO:0046872">
    <property type="term" value="F:metal ion binding"/>
    <property type="evidence" value="ECO:0007669"/>
    <property type="project" value="UniProtKB-KW"/>
</dbReference>
<evidence type="ECO:0000256" key="13">
    <source>
        <dbReference type="ARBA" id="ARBA00069667"/>
    </source>
</evidence>
<comment type="cofactor">
    <cofactor evidence="1">
        <name>Fe cation</name>
        <dbReference type="ChEBI" id="CHEBI:24875"/>
    </cofactor>
</comment>
<dbReference type="GO" id="GO:0009835">
    <property type="term" value="P:fruit ripening"/>
    <property type="evidence" value="ECO:0007669"/>
    <property type="project" value="UniProtKB-KW"/>
</dbReference>
<dbReference type="GO" id="GO:0009815">
    <property type="term" value="F:1-aminocyclopropane-1-carboxylate oxidase activity"/>
    <property type="evidence" value="ECO:0007669"/>
    <property type="project" value="UniProtKB-EC"/>
</dbReference>
<evidence type="ECO:0000313" key="16">
    <source>
        <dbReference type="Proteomes" id="UP000504607"/>
    </source>
</evidence>
<dbReference type="KEGG" id="egu:105038434"/>
<evidence type="ECO:0000256" key="4">
    <source>
        <dbReference type="ARBA" id="ARBA00022723"/>
    </source>
</evidence>
<dbReference type="PANTHER" id="PTHR47991">
    <property type="entry name" value="OXOGLUTARATE/IRON-DEPENDENT DIOXYGENASE"/>
    <property type="match status" value="1"/>
</dbReference>
<dbReference type="GO" id="GO:0031418">
    <property type="term" value="F:L-ascorbic acid binding"/>
    <property type="evidence" value="ECO:0007669"/>
    <property type="project" value="UniProtKB-KW"/>
</dbReference>
<organism evidence="16 17">
    <name type="scientific">Elaeis guineensis var. tenera</name>
    <name type="common">Oil palm</name>
    <dbReference type="NCBI Taxonomy" id="51953"/>
    <lineage>
        <taxon>Eukaryota</taxon>
        <taxon>Viridiplantae</taxon>
        <taxon>Streptophyta</taxon>
        <taxon>Embryophyta</taxon>
        <taxon>Tracheophyta</taxon>
        <taxon>Spermatophyta</taxon>
        <taxon>Magnoliopsida</taxon>
        <taxon>Liliopsida</taxon>
        <taxon>Arecaceae</taxon>
        <taxon>Arecoideae</taxon>
        <taxon>Cocoseae</taxon>
        <taxon>Elaeidinae</taxon>
        <taxon>Elaeis</taxon>
    </lineage>
</organism>
<dbReference type="OrthoDB" id="730785at2759"/>
<dbReference type="Pfam" id="PF14226">
    <property type="entry name" value="DIOX_N"/>
    <property type="match status" value="1"/>
</dbReference>
<evidence type="ECO:0000256" key="5">
    <source>
        <dbReference type="ARBA" id="ARBA00022896"/>
    </source>
</evidence>
<dbReference type="FunFam" id="2.60.120.330:FF:000010">
    <property type="entry name" value="1-aminocyclopropane-1-carboxylate oxidase 1"/>
    <property type="match status" value="1"/>
</dbReference>
<evidence type="ECO:0000256" key="11">
    <source>
        <dbReference type="ARBA" id="ARBA00041616"/>
    </source>
</evidence>
<keyword evidence="3" id="KW-0266">Ethylene biosynthesis</keyword>
<dbReference type="Proteomes" id="UP000504607">
    <property type="component" value="Chromosome 2"/>
</dbReference>
<sequence>MAIPVIDFSKLDGKERAQTMAQIANGCQEWGFFQLVNHGIPVELLERVKKVSSECYKLREEAFKKSNPIQLLNKLEDQKVEEDAIKRLDDVDWEDVFFLQDDNEWPSNPPEFKETMKEYRRELKKLAEKVMEVMDENLGLEKGCIKNVFSGNGEHEPFFGTKVSHYPPCPRLDLVNGLRAHTDAGGVILLFQDDQVGGLQILKDGQWIDVQPMANAIVINTGDQIEVLSNGRYKSVWHRVLATSNGNRRSIASFYNPSLKATIAPATPKEEVHVLYPKFVFGDYMDVYVKQKFLPKEPRFKAVAAG</sequence>
<keyword evidence="6 14" id="KW-0560">Oxidoreductase</keyword>
<protein>
    <recommendedName>
        <fullName evidence="13">1-aminocyclopropane-1-carboxylate oxidase</fullName>
        <ecNumber evidence="10">1.14.17.4</ecNumber>
    </recommendedName>
    <alternativeName>
        <fullName evidence="11">Ethylene-forming enzyme</fullName>
    </alternativeName>
</protein>
<keyword evidence="4 14" id="KW-0479">Metal-binding</keyword>
<evidence type="ECO:0000256" key="6">
    <source>
        <dbReference type="ARBA" id="ARBA00023002"/>
    </source>
</evidence>
<evidence type="ECO:0000256" key="2">
    <source>
        <dbReference type="ARBA" id="ARBA00008056"/>
    </source>
</evidence>
<evidence type="ECO:0000256" key="1">
    <source>
        <dbReference type="ARBA" id="ARBA00001962"/>
    </source>
</evidence>
<comment type="pathway">
    <text evidence="9">Alkene biosynthesis; ethylene biosynthesis via S-adenosyl-L-methionine; ethylene from S-adenosyl-L-methionine: step 2/2.</text>
</comment>
<dbReference type="Pfam" id="PF03171">
    <property type="entry name" value="2OG-FeII_Oxy"/>
    <property type="match status" value="1"/>
</dbReference>
<dbReference type="GeneID" id="105038434"/>
<dbReference type="Gene3D" id="2.60.120.330">
    <property type="entry name" value="B-lactam Antibiotic, Isopenicillin N Synthase, Chain"/>
    <property type="match status" value="1"/>
</dbReference>
<evidence type="ECO:0000256" key="9">
    <source>
        <dbReference type="ARBA" id="ARBA00037892"/>
    </source>
</evidence>
<dbReference type="InterPro" id="IPR005123">
    <property type="entry name" value="Oxoglu/Fe-dep_dioxygenase_dom"/>
</dbReference>
<evidence type="ECO:0000256" key="14">
    <source>
        <dbReference type="RuleBase" id="RU003682"/>
    </source>
</evidence>